<evidence type="ECO:0000313" key="4">
    <source>
        <dbReference type="Proteomes" id="UP000887578"/>
    </source>
</evidence>
<dbReference type="PANTHER" id="PTHR10858">
    <property type="entry name" value="DEOXYRIBONUCLEASE II"/>
    <property type="match status" value="1"/>
</dbReference>
<accession>A0A914QU03</accession>
<proteinExistence type="inferred from homology"/>
<evidence type="ECO:0000256" key="1">
    <source>
        <dbReference type="ARBA" id="ARBA00007527"/>
    </source>
</evidence>
<dbReference type="InterPro" id="IPR004947">
    <property type="entry name" value="DNase_II"/>
</dbReference>
<dbReference type="GO" id="GO:0006309">
    <property type="term" value="P:apoptotic DNA fragmentation"/>
    <property type="evidence" value="ECO:0007669"/>
    <property type="project" value="TreeGrafter"/>
</dbReference>
<dbReference type="Proteomes" id="UP000887578">
    <property type="component" value="Unplaced"/>
</dbReference>
<dbReference type="PANTHER" id="PTHR10858:SF23">
    <property type="entry name" value="DEOXYRIBONUCLEASE II"/>
    <property type="match status" value="1"/>
</dbReference>
<feature type="compositionally biased region" description="Basic residues" evidence="3">
    <location>
        <begin position="33"/>
        <end position="49"/>
    </location>
</feature>
<dbReference type="WBParaSite" id="PDA_v2.g7031.t1">
    <property type="protein sequence ID" value="PDA_v2.g7031.t1"/>
    <property type="gene ID" value="PDA_v2.g7031"/>
</dbReference>
<feature type="region of interest" description="Disordered" evidence="3">
    <location>
        <begin position="30"/>
        <end position="53"/>
    </location>
</feature>
<reference evidence="5" key="1">
    <citation type="submission" date="2022-11" db="UniProtKB">
        <authorList>
            <consortium name="WormBaseParasite"/>
        </authorList>
    </citation>
    <scope>IDENTIFICATION</scope>
</reference>
<sequence>MHNISQCVHAKNDKDTQRIAFNDHEPAKEVFRRGKKQWRKRGKKKKKGKLNSNNSHMKGIIIFRNGRGILITHSCPQFPALDPTEFSEIAVRKAQHIICINIDEKILEQLIQHLYNAHPHIYDMHVPNEYLKLDKMEKVKNNIFYDGDDSEVDELESYPSFEMKTPGGLEFDLFSKCDTSLGEPELWKSLWDEIANLYDQKFDVQTWYRRDKDLCKNEKHLIRDVGMIKVKPKFAKKVDDKAEWSTNKDHSKYGFSKDGKIVIIADMNHTV</sequence>
<protein>
    <submittedName>
        <fullName evidence="5">Uncharacterized protein</fullName>
    </submittedName>
</protein>
<organism evidence="4 5">
    <name type="scientific">Panagrolaimus davidi</name>
    <dbReference type="NCBI Taxonomy" id="227884"/>
    <lineage>
        <taxon>Eukaryota</taxon>
        <taxon>Metazoa</taxon>
        <taxon>Ecdysozoa</taxon>
        <taxon>Nematoda</taxon>
        <taxon>Chromadorea</taxon>
        <taxon>Rhabditida</taxon>
        <taxon>Tylenchina</taxon>
        <taxon>Panagrolaimomorpha</taxon>
        <taxon>Panagrolaimoidea</taxon>
        <taxon>Panagrolaimidae</taxon>
        <taxon>Panagrolaimus</taxon>
    </lineage>
</organism>
<dbReference type="GO" id="GO:0004531">
    <property type="term" value="F:deoxyribonuclease II activity"/>
    <property type="evidence" value="ECO:0007669"/>
    <property type="project" value="InterPro"/>
</dbReference>
<keyword evidence="4" id="KW-1185">Reference proteome</keyword>
<name>A0A914QU03_9BILA</name>
<evidence type="ECO:0000256" key="3">
    <source>
        <dbReference type="SAM" id="MobiDB-lite"/>
    </source>
</evidence>
<dbReference type="AlphaFoldDB" id="A0A914QU03"/>
<evidence type="ECO:0000256" key="2">
    <source>
        <dbReference type="ARBA" id="ARBA00022801"/>
    </source>
</evidence>
<dbReference type="Pfam" id="PF03265">
    <property type="entry name" value="DNase_II"/>
    <property type="match status" value="1"/>
</dbReference>
<evidence type="ECO:0000313" key="5">
    <source>
        <dbReference type="WBParaSite" id="PDA_v2.g7031.t1"/>
    </source>
</evidence>
<keyword evidence="2" id="KW-0378">Hydrolase</keyword>
<comment type="similarity">
    <text evidence="1">Belongs to the DNase II family.</text>
</comment>